<organism evidence="3 4">
    <name type="scientific">Cynara cardunculus var. scolymus</name>
    <name type="common">Globe artichoke</name>
    <name type="synonym">Cynara scolymus</name>
    <dbReference type="NCBI Taxonomy" id="59895"/>
    <lineage>
        <taxon>Eukaryota</taxon>
        <taxon>Viridiplantae</taxon>
        <taxon>Streptophyta</taxon>
        <taxon>Embryophyta</taxon>
        <taxon>Tracheophyta</taxon>
        <taxon>Spermatophyta</taxon>
        <taxon>Magnoliopsida</taxon>
        <taxon>eudicotyledons</taxon>
        <taxon>Gunneridae</taxon>
        <taxon>Pentapetalae</taxon>
        <taxon>asterids</taxon>
        <taxon>campanulids</taxon>
        <taxon>Asterales</taxon>
        <taxon>Asteraceae</taxon>
        <taxon>Carduoideae</taxon>
        <taxon>Cardueae</taxon>
        <taxon>Carduinae</taxon>
        <taxon>Cynara</taxon>
    </lineage>
</organism>
<evidence type="ECO:0000259" key="2">
    <source>
        <dbReference type="Pfam" id="PF00656"/>
    </source>
</evidence>
<dbReference type="InterPro" id="IPR011600">
    <property type="entry name" value="Pept_C14_caspase"/>
</dbReference>
<dbReference type="Pfam" id="PF00656">
    <property type="entry name" value="Peptidase_C14"/>
    <property type="match status" value="1"/>
</dbReference>
<evidence type="ECO:0000313" key="4">
    <source>
        <dbReference type="Proteomes" id="UP000243975"/>
    </source>
</evidence>
<proteinExistence type="inferred from homology"/>
<dbReference type="PANTHER" id="PTHR48104:SF17">
    <property type="entry name" value="METACASPASE-3"/>
    <property type="match status" value="1"/>
</dbReference>
<dbReference type="Gene3D" id="3.40.50.12660">
    <property type="match status" value="1"/>
</dbReference>
<dbReference type="GO" id="GO:0006508">
    <property type="term" value="P:proteolysis"/>
    <property type="evidence" value="ECO:0007669"/>
    <property type="project" value="InterPro"/>
</dbReference>
<dbReference type="GO" id="GO:0004197">
    <property type="term" value="F:cysteine-type endopeptidase activity"/>
    <property type="evidence" value="ECO:0007669"/>
    <property type="project" value="InterPro"/>
</dbReference>
<dbReference type="InterPro" id="IPR050452">
    <property type="entry name" value="Metacaspase"/>
</dbReference>
<dbReference type="Gramene" id="KVI10930">
    <property type="protein sequence ID" value="KVI10930"/>
    <property type="gene ID" value="Ccrd_010671"/>
</dbReference>
<protein>
    <submittedName>
        <fullName evidence="3">Peptidase C14, caspase catalytic</fullName>
    </submittedName>
</protein>
<name>A0A103YKX7_CYNCS</name>
<gene>
    <name evidence="3" type="ORF">Ccrd_010671</name>
</gene>
<dbReference type="GO" id="GO:0005737">
    <property type="term" value="C:cytoplasm"/>
    <property type="evidence" value="ECO:0007669"/>
    <property type="project" value="TreeGrafter"/>
</dbReference>
<dbReference type="PANTHER" id="PTHR48104">
    <property type="entry name" value="METACASPASE-4"/>
    <property type="match status" value="1"/>
</dbReference>
<dbReference type="AlphaFoldDB" id="A0A103YKX7"/>
<dbReference type="Proteomes" id="UP000243975">
    <property type="component" value="Unassembled WGS sequence"/>
</dbReference>
<dbReference type="STRING" id="59895.A0A103YKX7"/>
<accession>A0A103YKX7</accession>
<dbReference type="EMBL" id="LEKV01000976">
    <property type="protein sequence ID" value="KVI10930.1"/>
    <property type="molecule type" value="Genomic_DNA"/>
</dbReference>
<evidence type="ECO:0000313" key="3">
    <source>
        <dbReference type="EMBL" id="KVI10930.1"/>
    </source>
</evidence>
<comment type="caution">
    <text evidence="3">The sequence shown here is derived from an EMBL/GenBank/DDBJ whole genome shotgun (WGS) entry which is preliminary data.</text>
</comment>
<sequence>MATTAQCCKTCGRTLVKIRGSQYEICPVCQAINLFNTKIKGRMPSRIQRFMSGVQDDDQGQAYRTSAVPQLSRLLNSRIQHLIPQVHGKKRAVLCGVTYNGHKKKLEASVRNVRSMQQLLVNKLGFPNASILILTEEESDRSRIPTKRNIQMALRWLVQGCQSGDSLMFYYAGHGCQVPDEDGDEIDGYDEALCPLDYKVVGTILDDEINATIVAPLPRGATLHSFVDTCFSGTVLDLPFLCKINNFQNKKLHEIHFPSRDGLYMWEEHQHSNKGTNGGKAFCISACADDQNSADTSAFTGNPIGAFTFSFIQAIESESKLTYGRLLSSMRKKVHQAQQVVGRFVPFASSMSQEPQLSSSTRFEIYSEPVILCPR</sequence>
<reference evidence="3 4" key="1">
    <citation type="journal article" date="2016" name="Sci. Rep.">
        <title>The genome sequence of the outbreeding globe artichoke constructed de novo incorporating a phase-aware low-pass sequencing strategy of F1 progeny.</title>
        <authorList>
            <person name="Scaglione D."/>
            <person name="Reyes-Chin-Wo S."/>
            <person name="Acquadro A."/>
            <person name="Froenicke L."/>
            <person name="Portis E."/>
            <person name="Beitel C."/>
            <person name="Tirone M."/>
            <person name="Mauro R."/>
            <person name="Lo Monaco A."/>
            <person name="Mauromicale G."/>
            <person name="Faccioli P."/>
            <person name="Cattivelli L."/>
            <person name="Rieseberg L."/>
            <person name="Michelmore R."/>
            <person name="Lanteri S."/>
        </authorList>
    </citation>
    <scope>NUCLEOTIDE SEQUENCE [LARGE SCALE GENOMIC DNA]</scope>
    <source>
        <strain evidence="3">2C</strain>
    </source>
</reference>
<dbReference type="OMA" id="EWERQTS"/>
<keyword evidence="4" id="KW-1185">Reference proteome</keyword>
<comment type="similarity">
    <text evidence="1">Belongs to the peptidase C14B family.</text>
</comment>
<feature type="domain" description="Peptidase C14 caspase" evidence="2">
    <location>
        <begin position="90"/>
        <end position="362"/>
    </location>
</feature>
<evidence type="ECO:0000256" key="1">
    <source>
        <dbReference type="ARBA" id="ARBA00009005"/>
    </source>
</evidence>